<evidence type="ECO:0000313" key="3">
    <source>
        <dbReference type="Proteomes" id="UP001190700"/>
    </source>
</evidence>
<dbReference type="Pfam" id="PF01841">
    <property type="entry name" value="Transglut_core"/>
    <property type="match status" value="1"/>
</dbReference>
<dbReference type="AlphaFoldDB" id="A0AAE0EX27"/>
<dbReference type="SUPFAM" id="SSF54001">
    <property type="entry name" value="Cysteine proteinases"/>
    <property type="match status" value="2"/>
</dbReference>
<feature type="domain" description="Transglutaminase-like" evidence="1">
    <location>
        <begin position="184"/>
        <end position="255"/>
    </location>
</feature>
<dbReference type="EMBL" id="LGRX02032946">
    <property type="protein sequence ID" value="KAK3243352.1"/>
    <property type="molecule type" value="Genomic_DNA"/>
</dbReference>
<name>A0AAE0EX27_9CHLO</name>
<dbReference type="InterPro" id="IPR038765">
    <property type="entry name" value="Papain-like_cys_pep_sf"/>
</dbReference>
<accession>A0AAE0EX27</accession>
<keyword evidence="3" id="KW-1185">Reference proteome</keyword>
<dbReference type="PANTHER" id="PTHR35532">
    <property type="entry name" value="SIMILAR TO POLYHYDROXYALKANOATE DEPOLYMERASE"/>
    <property type="match status" value="1"/>
</dbReference>
<dbReference type="PANTHER" id="PTHR35532:SF5">
    <property type="entry name" value="CARBOHYDRATE-BINDING DOMAIN-CONTAINING PROTEIN"/>
    <property type="match status" value="1"/>
</dbReference>
<comment type="caution">
    <text evidence="2">The sequence shown here is derived from an EMBL/GenBank/DDBJ whole genome shotgun (WGS) entry which is preliminary data.</text>
</comment>
<proteinExistence type="predicted"/>
<dbReference type="InterPro" id="IPR002931">
    <property type="entry name" value="Transglutaminase-like"/>
</dbReference>
<evidence type="ECO:0000313" key="2">
    <source>
        <dbReference type="EMBL" id="KAK3243352.1"/>
    </source>
</evidence>
<gene>
    <name evidence="2" type="ORF">CYMTET_46988</name>
</gene>
<reference evidence="2 3" key="1">
    <citation type="journal article" date="2015" name="Genome Biol. Evol.">
        <title>Comparative Genomics of a Bacterivorous Green Alga Reveals Evolutionary Causalities and Consequences of Phago-Mixotrophic Mode of Nutrition.</title>
        <authorList>
            <person name="Burns J.A."/>
            <person name="Paasch A."/>
            <person name="Narechania A."/>
            <person name="Kim E."/>
        </authorList>
    </citation>
    <scope>NUCLEOTIDE SEQUENCE [LARGE SCALE GENOMIC DNA]</scope>
    <source>
        <strain evidence="2 3">PLY_AMNH</strain>
    </source>
</reference>
<organism evidence="2 3">
    <name type="scientific">Cymbomonas tetramitiformis</name>
    <dbReference type="NCBI Taxonomy" id="36881"/>
    <lineage>
        <taxon>Eukaryota</taxon>
        <taxon>Viridiplantae</taxon>
        <taxon>Chlorophyta</taxon>
        <taxon>Pyramimonadophyceae</taxon>
        <taxon>Pyramimonadales</taxon>
        <taxon>Pyramimonadaceae</taxon>
        <taxon>Cymbomonas</taxon>
    </lineage>
</organism>
<sequence>MDSTVLRICLGSLAVGLASQEALSLNADVSPLQLTISTSARSSFTQKVLQEAGSVQEMEALGFLITHMPDADIKTLSVEFVVENTRLALAAYNSTSWAASVPWEIFLNDVLPYACFTEPREAGRADFFRRFLPAVEGADNLTVAAVTMNTVAWDVTSPRIRFIAAPSDEVNNYSPSQVMNGTFTQGRPGGSCTSCAVFFVAACRAVGIPARVAGVPHWNKGFATCPHGDSDEQCGDHNWAEVWADGAWHFVDPAGDLRLDHGWFYPGSTHFQVPGTTNHSIFATSWAPPSMLPEALYPNSSPANTTGYHYPMVWHWPSDYGLDWNTGWQWNVDTVPAWDVTCRYKEC</sequence>
<evidence type="ECO:0000259" key="1">
    <source>
        <dbReference type="SMART" id="SM00460"/>
    </source>
</evidence>
<dbReference type="SMART" id="SM00460">
    <property type="entry name" value="TGc"/>
    <property type="match status" value="1"/>
</dbReference>
<protein>
    <recommendedName>
        <fullName evidence="1">Transglutaminase-like domain-containing protein</fullName>
    </recommendedName>
</protein>
<dbReference type="Proteomes" id="UP001190700">
    <property type="component" value="Unassembled WGS sequence"/>
</dbReference>
<dbReference type="Gene3D" id="3.10.620.30">
    <property type="match status" value="1"/>
</dbReference>